<dbReference type="GO" id="GO:0006304">
    <property type="term" value="P:DNA modification"/>
    <property type="evidence" value="ECO:0007669"/>
    <property type="project" value="InterPro"/>
</dbReference>
<dbReference type="InterPro" id="IPR050953">
    <property type="entry name" value="N4_N6_ade-DNA_methylase"/>
</dbReference>
<dbReference type="PANTHER" id="PTHR33841:SF4">
    <property type="entry name" value="RESTRICTION MODIFICATION SYSTEM DNA SPECIFICITY DOMAIN"/>
    <property type="match status" value="1"/>
</dbReference>
<dbReference type="SUPFAM" id="SSF53335">
    <property type="entry name" value="S-adenosyl-L-methionine-dependent methyltransferases"/>
    <property type="match status" value="1"/>
</dbReference>
<keyword evidence="2 7" id="KW-0489">Methyltransferase</keyword>
<proteinExistence type="predicted"/>
<dbReference type="Proteomes" id="UP001150728">
    <property type="component" value="Unassembled WGS sequence"/>
</dbReference>
<gene>
    <name evidence="7" type="ORF">NP554_14780</name>
</gene>
<keyword evidence="4" id="KW-0949">S-adenosyl-L-methionine</keyword>
<dbReference type="EC" id="2.1.1.72" evidence="1"/>
<dbReference type="GO" id="GO:0032259">
    <property type="term" value="P:methylation"/>
    <property type="evidence" value="ECO:0007669"/>
    <property type="project" value="UniProtKB-KW"/>
</dbReference>
<dbReference type="RefSeq" id="WP_137162392.1">
    <property type="nucleotide sequence ID" value="NZ_CP128558.1"/>
</dbReference>
<evidence type="ECO:0000256" key="1">
    <source>
        <dbReference type="ARBA" id="ARBA00011900"/>
    </source>
</evidence>
<evidence type="ECO:0000259" key="6">
    <source>
        <dbReference type="Pfam" id="PF07669"/>
    </source>
</evidence>
<evidence type="ECO:0000313" key="8">
    <source>
        <dbReference type="Proteomes" id="UP001150728"/>
    </source>
</evidence>
<evidence type="ECO:0000256" key="4">
    <source>
        <dbReference type="ARBA" id="ARBA00022691"/>
    </source>
</evidence>
<dbReference type="Pfam" id="PF07669">
    <property type="entry name" value="Eco57I"/>
    <property type="match status" value="1"/>
</dbReference>
<dbReference type="InterPro" id="IPR029063">
    <property type="entry name" value="SAM-dependent_MTases_sf"/>
</dbReference>
<protein>
    <recommendedName>
        <fullName evidence="1">site-specific DNA-methyltransferase (adenine-specific)</fullName>
        <ecNumber evidence="1">2.1.1.72</ecNumber>
    </recommendedName>
</protein>
<comment type="caution">
    <text evidence="7">The sequence shown here is derived from an EMBL/GenBank/DDBJ whole genome shotgun (WGS) entry which is preliminary data.</text>
</comment>
<evidence type="ECO:0000256" key="3">
    <source>
        <dbReference type="ARBA" id="ARBA00022679"/>
    </source>
</evidence>
<organism evidence="7 8">
    <name type="scientific">Pseudomonas asiatica</name>
    <dbReference type="NCBI Taxonomy" id="2219225"/>
    <lineage>
        <taxon>Bacteria</taxon>
        <taxon>Pseudomonadati</taxon>
        <taxon>Pseudomonadota</taxon>
        <taxon>Gammaproteobacteria</taxon>
        <taxon>Pseudomonadales</taxon>
        <taxon>Pseudomonadaceae</taxon>
        <taxon>Pseudomonas</taxon>
    </lineage>
</organism>
<dbReference type="PANTHER" id="PTHR33841">
    <property type="entry name" value="DNA METHYLTRANSFERASE YEEA-RELATED"/>
    <property type="match status" value="1"/>
</dbReference>
<feature type="domain" description="Type II methyltransferase M.TaqI-like" evidence="6">
    <location>
        <begin position="424"/>
        <end position="674"/>
    </location>
</feature>
<dbReference type="GO" id="GO:0009007">
    <property type="term" value="F:site-specific DNA-methyltransferase (adenine-specific) activity"/>
    <property type="evidence" value="ECO:0007669"/>
    <property type="project" value="UniProtKB-EC"/>
</dbReference>
<accession>A0A9X4DER9</accession>
<evidence type="ECO:0000256" key="5">
    <source>
        <dbReference type="ARBA" id="ARBA00047942"/>
    </source>
</evidence>
<keyword evidence="3" id="KW-0808">Transferase</keyword>
<dbReference type="AlphaFoldDB" id="A0A9X4DER9"/>
<name>A0A9X4DER9_9PSED</name>
<dbReference type="EMBL" id="JANIAM010000011">
    <property type="protein sequence ID" value="MDD2113038.1"/>
    <property type="molecule type" value="Genomic_DNA"/>
</dbReference>
<evidence type="ECO:0000313" key="7">
    <source>
        <dbReference type="EMBL" id="MDD2113038.1"/>
    </source>
</evidence>
<dbReference type="PRINTS" id="PR00507">
    <property type="entry name" value="N12N6MTFRASE"/>
</dbReference>
<sequence length="1054" mass="117580">MEKKVYDAISIKRDRPWANEEEVRVAWISAIENALGIHFDAERAKQDASYNNVIIEFKAPGFFNGSKSSPKFIEATEDRLLKYIVRQSEKQGIPQDEYIGIAIDGDHVCFAQVVSGKITTQHLLPFSEASVKLVIEAIGNNYRRAVTSENLIEDFGQSSHEAIALMQCLADALARSLEDANNNKIKMLFEEWKTLYGQVADLSVEQQKAINTTLRFKWSGTAAQAMSGRLFVIHTYNSLVIKLLAAEIVSAHNLSSQVSPAQRIAFLLDGNQLIESLDSDIERGRIYTEAGIKGFIEEAIFSWYLDASRIDPEKDSIVEALRGVLGKLALYRTDRLERTRDVLRDFYQGLVPETLRKSLGEFYTPDWLVEHTLSSADVADWLSVRGLDPTCGSGSFVIEMIRRKRNAAREAGLDAASTVDLICENVWGFDLNPLAVQTARVNYVMEIADLLRECAGKDVEIPILLADAIYSPANDPSSEDDVVSYYIGSQVAKLNIRLPGALAWDRALLDQVFEIMGESVESDQEYEEAEKSLINSGLISLEKIESWRKPLNETYDQVLNLHRQNWNGIWFRIVRNFFWSATAGQFDLVCGNPPWVRWSKLPEAYRERVKPTCEQYSIFSKTKFHGGNELDISAIITYTTGDKWLKVGGKLAFVITQSIFQSPSSSGFRKFKVDENNWLNPKFVEDLQSLKPFPDAANKTAVVLFEKGVAAPAYPIPYRVWDAVKKGGRSIKPSSSLQAVLNAVSVADKEAVPVGDEGSPWAILTPGRWGAISALAGASAWVAGRKGITADLNGVYFVPIEKVLSNGLVQIKTRPEAGKRDIGPARSVRLEAEMLFPLIKGASDFEACYFKPAHGLFTLVPNTGIVQKSYADSIKKLGSLPKTKAYFSSFEEVLRSRSTYKGRMPGAPYYAIYNVGDFTFKPWKVVWAEMSGSFSAAVAGMGEVPHIGPRPFVPDHKVYFVAFDDSAPAYFLCGILNSEMVKEYVESHNIAIQVGNIFKHMNLPKYDPADKMHVELAEQVRIAHEENDAEKRAVILASVRKCGDEILNHWVVDK</sequence>
<evidence type="ECO:0000256" key="2">
    <source>
        <dbReference type="ARBA" id="ARBA00022603"/>
    </source>
</evidence>
<comment type="catalytic activity">
    <reaction evidence="5">
        <text>a 2'-deoxyadenosine in DNA + S-adenosyl-L-methionine = an N(6)-methyl-2'-deoxyadenosine in DNA + S-adenosyl-L-homocysteine + H(+)</text>
        <dbReference type="Rhea" id="RHEA:15197"/>
        <dbReference type="Rhea" id="RHEA-COMP:12418"/>
        <dbReference type="Rhea" id="RHEA-COMP:12419"/>
        <dbReference type="ChEBI" id="CHEBI:15378"/>
        <dbReference type="ChEBI" id="CHEBI:57856"/>
        <dbReference type="ChEBI" id="CHEBI:59789"/>
        <dbReference type="ChEBI" id="CHEBI:90615"/>
        <dbReference type="ChEBI" id="CHEBI:90616"/>
        <dbReference type="EC" id="2.1.1.72"/>
    </reaction>
</comment>
<dbReference type="InterPro" id="IPR011639">
    <property type="entry name" value="MethylTrfase_TaqI-like_dom"/>
</dbReference>
<reference evidence="7" key="1">
    <citation type="submission" date="2022-07" db="EMBL/GenBank/DDBJ databases">
        <title>Multi-strain Analysis of Pseudomonas putida Reveals Metabolic and Genetic Diversity.</title>
        <authorList>
            <person name="Monk J.M."/>
        </authorList>
    </citation>
    <scope>NUCLEOTIDE SEQUENCE</scope>
    <source>
        <strain evidence="7">17633</strain>
    </source>
</reference>
<dbReference type="Gene3D" id="3.40.50.150">
    <property type="entry name" value="Vaccinia Virus protein VP39"/>
    <property type="match status" value="1"/>
</dbReference>